<keyword evidence="1" id="KW-1133">Transmembrane helix</keyword>
<name>A0ABW8ZSR8_9BURK</name>
<feature type="transmembrane region" description="Helical" evidence="1">
    <location>
        <begin position="103"/>
        <end position="132"/>
    </location>
</feature>
<dbReference type="EMBL" id="JAQQFN010000014">
    <property type="protein sequence ID" value="MFL9885211.1"/>
    <property type="molecule type" value="Genomic_DNA"/>
</dbReference>
<gene>
    <name evidence="2" type="ORF">PQR66_19365</name>
</gene>
<evidence type="ECO:0008006" key="4">
    <source>
        <dbReference type="Google" id="ProtNLM"/>
    </source>
</evidence>
<comment type="caution">
    <text evidence="2">The sequence shown here is derived from an EMBL/GenBank/DDBJ whole genome shotgun (WGS) entry which is preliminary data.</text>
</comment>
<keyword evidence="1" id="KW-0812">Transmembrane</keyword>
<keyword evidence="1" id="KW-0472">Membrane</keyword>
<protein>
    <recommendedName>
        <fullName evidence="4">Secreted protein</fullName>
    </recommendedName>
</protein>
<evidence type="ECO:0000313" key="2">
    <source>
        <dbReference type="EMBL" id="MFL9885211.1"/>
    </source>
</evidence>
<keyword evidence="3" id="KW-1185">Reference proteome</keyword>
<organism evidence="2 3">
    <name type="scientific">Paraburkholderia agricolaris</name>
    <dbReference type="NCBI Taxonomy" id="2152888"/>
    <lineage>
        <taxon>Bacteria</taxon>
        <taxon>Pseudomonadati</taxon>
        <taxon>Pseudomonadota</taxon>
        <taxon>Betaproteobacteria</taxon>
        <taxon>Burkholderiales</taxon>
        <taxon>Burkholderiaceae</taxon>
        <taxon>Paraburkholderia</taxon>
    </lineage>
</organism>
<proteinExistence type="predicted"/>
<dbReference type="RefSeq" id="WP_408329144.1">
    <property type="nucleotide sequence ID" value="NZ_JAQQFH010000008.1"/>
</dbReference>
<sequence length="137" mass="14612">MEGIRRIGIVIKAVALIWFVGFLIGAGVSAIGNEVQMTSAEMDAVYDHETGRNIEADAEAQTTWPNGKPTDSLEAMMGATSAHQRIINQFFSNRSQVVRRRDWGSVLICVVVGVVGAAILGALGWIVAGFAVKRGAP</sequence>
<evidence type="ECO:0000313" key="3">
    <source>
        <dbReference type="Proteomes" id="UP001629249"/>
    </source>
</evidence>
<dbReference type="Proteomes" id="UP001629249">
    <property type="component" value="Unassembled WGS sequence"/>
</dbReference>
<reference evidence="2 3" key="1">
    <citation type="journal article" date="2024" name="Chem. Sci.">
        <title>Discovery of megapolipeptins by genome mining of a Burkholderiales bacteria collection.</title>
        <authorList>
            <person name="Paulo B.S."/>
            <person name="Recchia M.J.J."/>
            <person name="Lee S."/>
            <person name="Fergusson C.H."/>
            <person name="Romanowski S.B."/>
            <person name="Hernandez A."/>
            <person name="Krull N."/>
            <person name="Liu D.Y."/>
            <person name="Cavanagh H."/>
            <person name="Bos A."/>
            <person name="Gray C.A."/>
            <person name="Murphy B.T."/>
            <person name="Linington R.G."/>
            <person name="Eustaquio A.S."/>
        </authorList>
    </citation>
    <scope>NUCLEOTIDE SEQUENCE [LARGE SCALE GENOMIC DNA]</scope>
    <source>
        <strain evidence="2 3">RL16-012-BIC-B</strain>
    </source>
</reference>
<accession>A0ABW8ZSR8</accession>
<evidence type="ECO:0000256" key="1">
    <source>
        <dbReference type="SAM" id="Phobius"/>
    </source>
</evidence>
<feature type="transmembrane region" description="Helical" evidence="1">
    <location>
        <begin position="7"/>
        <end position="32"/>
    </location>
</feature>